<dbReference type="EMBL" id="JACGBB010000027">
    <property type="protein sequence ID" value="MBZ7988054.1"/>
    <property type="molecule type" value="Genomic_DNA"/>
</dbReference>
<dbReference type="PANTHER" id="PTHR43384">
    <property type="entry name" value="SEPTUM SITE-DETERMINING PROTEIN MIND HOMOLOG, CHLOROPLASTIC-RELATED"/>
    <property type="match status" value="1"/>
</dbReference>
<dbReference type="PANTHER" id="PTHR43384:SF4">
    <property type="entry name" value="CELLULOSE BIOSYNTHESIS PROTEIN BCSQ-RELATED"/>
    <property type="match status" value="1"/>
</dbReference>
<accession>A0ABS7WVI8</accession>
<gene>
    <name evidence="3" type="ORF">AVCANL283_08110</name>
</gene>
<keyword evidence="4" id="KW-1185">Reference proteome</keyword>
<dbReference type="Pfam" id="PF10609">
    <property type="entry name" value="ParA"/>
    <property type="match status" value="1"/>
</dbReference>
<reference evidence="3 4" key="1">
    <citation type="submission" date="2020-07" db="EMBL/GenBank/DDBJ databases">
        <title>Transfer of Campylobacter canadensis to the novel genus Avispirillum gen. nov., that also includes two novel species recovered from migratory waterfowl: Avispirillum anseris sp. nov. and Avispirillum brantae sp. nov.</title>
        <authorList>
            <person name="Miller W.G."/>
            <person name="Chapman M.H."/>
            <person name="Yee E."/>
            <person name="Inglis G.D."/>
        </authorList>
    </citation>
    <scope>NUCLEOTIDE SEQUENCE [LARGE SCALE GENOMIC DNA]</scope>
    <source>
        <strain evidence="3 4">L283</strain>
    </source>
</reference>
<dbReference type="InterPro" id="IPR033756">
    <property type="entry name" value="YlxH/NBP35"/>
</dbReference>
<dbReference type="InterPro" id="IPR027417">
    <property type="entry name" value="P-loop_NTPase"/>
</dbReference>
<dbReference type="PIRSF" id="PIRSF003092">
    <property type="entry name" value="MinD"/>
    <property type="match status" value="1"/>
</dbReference>
<dbReference type="SUPFAM" id="SSF52540">
    <property type="entry name" value="P-loop containing nucleoside triphosphate hydrolases"/>
    <property type="match status" value="1"/>
</dbReference>
<comment type="caution">
    <text evidence="3">The sequence shown here is derived from an EMBL/GenBank/DDBJ whole genome shotgun (WGS) entry which is preliminary data.</text>
</comment>
<dbReference type="RefSeq" id="WP_172232756.1">
    <property type="nucleotide sequence ID" value="NZ_CP035946.1"/>
</dbReference>
<keyword evidence="2" id="KW-0067">ATP-binding</keyword>
<sequence>MQNQADKLVELMQQEKVNNKENKHTKVIAITSGKGGVGKSTVSANIANLLAKNNYKVALFDADIGLANLDVILNVKIGKNLLHVLKGECSLKDIIKEVKTNLLLIPGDSGGEILKLANSSYFEMLLNDSQLLNDLDFLIIDTGAGISETTMHFLSIADEVVIVTTPDPAAITDAYATIKVSSNSRKDFSMLINIAKNEKEALNLYTNISRVANTNIKTNPEISYLGYLQSSQNIIDCIKSRELFTDKISSDTRNLKNALNTLLAKMERNVLSSESNITNFFKRLMDRF</sequence>
<name>A0ABS7WVI8_9BACT</name>
<evidence type="ECO:0000256" key="1">
    <source>
        <dbReference type="ARBA" id="ARBA00022741"/>
    </source>
</evidence>
<protein>
    <submittedName>
        <fullName evidence="3">P-loop NTPase</fullName>
    </submittedName>
</protein>
<dbReference type="InterPro" id="IPR025501">
    <property type="entry name" value="MinD_FleN"/>
</dbReference>
<keyword evidence="1" id="KW-0547">Nucleotide-binding</keyword>
<proteinExistence type="predicted"/>
<evidence type="ECO:0000256" key="2">
    <source>
        <dbReference type="ARBA" id="ARBA00022840"/>
    </source>
</evidence>
<dbReference type="Proteomes" id="UP000786183">
    <property type="component" value="Unassembled WGS sequence"/>
</dbReference>
<evidence type="ECO:0000313" key="3">
    <source>
        <dbReference type="EMBL" id="MBZ7988054.1"/>
    </source>
</evidence>
<organism evidence="3 4">
    <name type="scientific">Campylobacter canadensis</name>
    <dbReference type="NCBI Taxonomy" id="449520"/>
    <lineage>
        <taxon>Bacteria</taxon>
        <taxon>Pseudomonadati</taxon>
        <taxon>Campylobacterota</taxon>
        <taxon>Epsilonproteobacteria</taxon>
        <taxon>Campylobacterales</taxon>
        <taxon>Campylobacteraceae</taxon>
        <taxon>Campylobacter</taxon>
    </lineage>
</organism>
<dbReference type="Gene3D" id="3.40.50.300">
    <property type="entry name" value="P-loop containing nucleotide triphosphate hydrolases"/>
    <property type="match status" value="1"/>
</dbReference>
<evidence type="ECO:0000313" key="4">
    <source>
        <dbReference type="Proteomes" id="UP000786183"/>
    </source>
</evidence>
<dbReference type="InterPro" id="IPR050625">
    <property type="entry name" value="ParA/MinD_ATPase"/>
</dbReference>